<dbReference type="Pfam" id="PF09971">
    <property type="entry name" value="DUF2206"/>
    <property type="match status" value="1"/>
</dbReference>
<feature type="transmembrane region" description="Helical" evidence="1">
    <location>
        <begin position="38"/>
        <end position="60"/>
    </location>
</feature>
<dbReference type="InterPro" id="IPR018701">
    <property type="entry name" value="DUF2206_membrane"/>
</dbReference>
<keyword evidence="1" id="KW-0472">Membrane</keyword>
<proteinExistence type="predicted"/>
<keyword evidence="1" id="KW-1133">Transmembrane helix</keyword>
<keyword evidence="1" id="KW-0812">Transmembrane</keyword>
<dbReference type="Proteomes" id="UP000034450">
    <property type="component" value="Unassembled WGS sequence"/>
</dbReference>
<feature type="transmembrane region" description="Helical" evidence="1">
    <location>
        <begin position="269"/>
        <end position="290"/>
    </location>
</feature>
<feature type="transmembrane region" description="Helical" evidence="1">
    <location>
        <begin position="168"/>
        <end position="187"/>
    </location>
</feature>
<evidence type="ECO:0000313" key="3">
    <source>
        <dbReference type="Proteomes" id="UP000034450"/>
    </source>
</evidence>
<feature type="transmembrane region" description="Helical" evidence="1">
    <location>
        <begin position="348"/>
        <end position="379"/>
    </location>
</feature>
<protein>
    <recommendedName>
        <fullName evidence="4">DUF2206 domain-containing protein</fullName>
    </recommendedName>
</protein>
<dbReference type="EMBL" id="JJQN01000097">
    <property type="protein sequence ID" value="KKH59374.1"/>
    <property type="molecule type" value="Genomic_DNA"/>
</dbReference>
<dbReference type="PATRIC" id="fig|2209.85.peg.478"/>
<evidence type="ECO:0000313" key="2">
    <source>
        <dbReference type="EMBL" id="KKH59374.1"/>
    </source>
</evidence>
<feature type="transmembrane region" description="Helical" evidence="1">
    <location>
        <begin position="137"/>
        <end position="162"/>
    </location>
</feature>
<evidence type="ECO:0008006" key="4">
    <source>
        <dbReference type="Google" id="ProtNLM"/>
    </source>
</evidence>
<feature type="transmembrane region" description="Helical" evidence="1">
    <location>
        <begin position="12"/>
        <end position="32"/>
    </location>
</feature>
<accession>A0A0F8REF9</accession>
<evidence type="ECO:0000256" key="1">
    <source>
        <dbReference type="SAM" id="Phobius"/>
    </source>
</evidence>
<dbReference type="AlphaFoldDB" id="A0A0F8REF9"/>
<name>A0A0F8REF9_METMZ</name>
<sequence>MRISNPIQINDWDVRKFITLILVIQSLFLYTILFEVPILRQVFGFINLTFIPGILIIRVLKLHKIGTVETILYTVGLSVSSLMFIGLFANQFYPLLGASKPISFMPLYLTFIGVVLTLCFLTYLIDRDFSNPDFINLNNLFSPFVLLLLLLPFLSIFGTYLVNFYQNNILLILLLLIVSLIPLFVILDKFPINAIPLSVILIAISLLFHRSLISMNLWGSDVFSEYYYSNLVLKMSFWNSSIYSNLNAMLSVTMVPPIYSIICDMELKWVFKIINSLIYSFMPLGLYYLFQKQTNSKIAFLSVFFFMAFPDFYRVMPVVVRQDFGELFLMLLALSLTSKNLSPPKKALILLIFSISLIMSHYALASIYSAFFVGAYFIFSLDKYRKLQNMSGIKDFYSIKNNARRFVGFNFIILFLTFTLGWYIFVSESSTFETVAGIGNRVISNIQNSFDPNYSESLNTAIAGTTSPLYTALKFINIIPMVFITIGIIASFLKSTSKFDIFPQRIIFDDEYIVFSYLNYLFLICSLILPYFSGNLGTMRIFHLSLIFLAPFCIIGYISSIKLINKMITLSWLNQKGIYNLNLLSLFFMIFLLFNTGLIHEVLKDDNPCSISLSNQKEYLEMSPLFREGEVYGAIFLTKIIGERDVYSDIFGRQLLRASIWPKERIYLFERNTETLPSGVYIYFRKLNVENKLMVRSSKSEITSERPYTLLDLNTTLFYNTFLSKNKIYSNGMSEIYK</sequence>
<dbReference type="RefSeq" id="WP_048047618.1">
    <property type="nucleotide sequence ID" value="NZ_JJQN01000097.1"/>
</dbReference>
<feature type="transmembrane region" description="Helical" evidence="1">
    <location>
        <begin position="406"/>
        <end position="425"/>
    </location>
</feature>
<feature type="transmembrane region" description="Helical" evidence="1">
    <location>
        <begin position="296"/>
        <end position="313"/>
    </location>
</feature>
<feature type="transmembrane region" description="Helical" evidence="1">
    <location>
        <begin position="105"/>
        <end position="125"/>
    </location>
</feature>
<feature type="transmembrane region" description="Helical" evidence="1">
    <location>
        <begin position="194"/>
        <end position="213"/>
    </location>
</feature>
<feature type="transmembrane region" description="Helical" evidence="1">
    <location>
        <begin position="72"/>
        <end position="93"/>
    </location>
</feature>
<comment type="caution">
    <text evidence="2">The sequence shown here is derived from an EMBL/GenBank/DDBJ whole genome shotgun (WGS) entry which is preliminary data.</text>
</comment>
<organism evidence="2 3">
    <name type="scientific">Methanosarcina mazei</name>
    <name type="common">Methanosarcina frisia</name>
    <dbReference type="NCBI Taxonomy" id="2209"/>
    <lineage>
        <taxon>Archaea</taxon>
        <taxon>Methanobacteriati</taxon>
        <taxon>Methanobacteriota</taxon>
        <taxon>Stenosarchaea group</taxon>
        <taxon>Methanomicrobia</taxon>
        <taxon>Methanosarcinales</taxon>
        <taxon>Methanosarcinaceae</taxon>
        <taxon>Methanosarcina</taxon>
    </lineage>
</organism>
<gene>
    <name evidence="2" type="ORF">DU74_02230</name>
</gene>
<feature type="transmembrane region" description="Helical" evidence="1">
    <location>
        <begin position="475"/>
        <end position="493"/>
    </location>
</feature>
<feature type="transmembrane region" description="Helical" evidence="1">
    <location>
        <begin position="514"/>
        <end position="533"/>
    </location>
</feature>
<feature type="transmembrane region" description="Helical" evidence="1">
    <location>
        <begin position="579"/>
        <end position="599"/>
    </location>
</feature>
<feature type="transmembrane region" description="Helical" evidence="1">
    <location>
        <begin position="539"/>
        <end position="558"/>
    </location>
</feature>
<reference evidence="2 3" key="1">
    <citation type="journal article" date="2015" name="ISME J.">
        <title>Genomic and phenotypic differentiation among Methanosarcina mazei populations from Columbia River sediment.</title>
        <authorList>
            <person name="Youngblut N.D."/>
            <person name="Wirth J.S."/>
            <person name="Henriksen J.R."/>
            <person name="Smith M."/>
            <person name="Simon H."/>
            <person name="Metcalf W.W."/>
            <person name="Whitaker R.J."/>
        </authorList>
    </citation>
    <scope>NUCLEOTIDE SEQUENCE [LARGE SCALE GENOMIC DNA]</scope>
    <source>
        <strain evidence="2 3">1.H.A.2.6</strain>
    </source>
</reference>